<evidence type="ECO:0000259" key="2">
    <source>
        <dbReference type="PROSITE" id="PS50017"/>
    </source>
</evidence>
<feature type="domain" description="Death" evidence="2">
    <location>
        <begin position="879"/>
        <end position="943"/>
    </location>
</feature>
<feature type="compositionally biased region" description="Polar residues" evidence="1">
    <location>
        <begin position="243"/>
        <end position="272"/>
    </location>
</feature>
<dbReference type="PANTHER" id="PTHR28336">
    <property type="entry name" value="BA1-643"/>
    <property type="match status" value="1"/>
</dbReference>
<dbReference type="Pfam" id="PF00531">
    <property type="entry name" value="Death"/>
    <property type="match status" value="1"/>
</dbReference>
<feature type="region of interest" description="Disordered" evidence="1">
    <location>
        <begin position="214"/>
        <end position="273"/>
    </location>
</feature>
<reference evidence="3" key="1">
    <citation type="submission" date="2022-12" db="EMBL/GenBank/DDBJ databases">
        <authorList>
            <person name="Alioto T."/>
            <person name="Alioto T."/>
            <person name="Gomez Garrido J."/>
        </authorList>
    </citation>
    <scope>NUCLEOTIDE SEQUENCE</scope>
</reference>
<gene>
    <name evidence="3" type="ORF">PODLI_1B036176</name>
</gene>
<dbReference type="InterPro" id="IPR000488">
    <property type="entry name" value="Death_dom"/>
</dbReference>
<dbReference type="Gene3D" id="1.10.533.10">
    <property type="entry name" value="Death Domain, Fas"/>
    <property type="match status" value="1"/>
</dbReference>
<proteinExistence type="predicted"/>
<dbReference type="InterPro" id="IPR011029">
    <property type="entry name" value="DEATH-like_dom_sf"/>
</dbReference>
<evidence type="ECO:0000313" key="4">
    <source>
        <dbReference type="Proteomes" id="UP001178461"/>
    </source>
</evidence>
<name>A0AA35KSY5_9SAUR</name>
<dbReference type="Gene3D" id="2.60.220.30">
    <property type="match status" value="1"/>
</dbReference>
<sequence>MEAVTDNLGQILEEIGHQNFSLGELLKDDSKDNEKIAEFLPKLTPLLLELMKAFTQQLEETSKILQNTYQLLDVVHDKGWKQASIKEGSSLADWLQKLNKFILHVAKYFGDLQNNLLEMSCRKSDDVPFVPCIPWKSVHDADKEKANGTELLAGVSQPFHEPSSICRGGNETQMTEDKTVETESGSSSNENIAGKEQEFPVLVKNEDLQQKSIAVPNQDNGIGSQSVLSSTQKISENRDLEDSSGNNGGNVTVSRKMENSSAKHLQTYPNQEKQTEIKEALKQMGNGNYRLIAEPGRSDKDVNQKETSIEIAQSYQENCTRSGDLHKNSPMHLSSGELEGKDNESGWMTKEFLVKANDLSEPEIACSIRAPFSVLENLVIRVVNDLSSLVVDGSEELVSNVIHAECCSSIGPPTLHSITIAIPFISRYRGMYKDIMVKVTDVNFRSSYLTPVSLEGHQGNQKGTFAEVKTSQLGLFSVVSCLKTETVTIPKKGLSRKLSMDPRISFCWPPSTFSSRVTMHLKVQPIEPSLISMLKTKNDMYHSVVSTSPLVYLQHPSSRPFNKSITIILPCPPNQEKKMEGNEKDQGRAMSASIPRVTTVHQFRAMSASPRKHGENLHESLKLLGYRSREEEWAVLDEIVVQNARNGLVSFELDEPLDSFIILRLSSSVDNTHLVQLVKDMEKDIYTTMVKVVLYRKKEDPYKVAVLLVPSKELNLELQGLREEGFSGPPDPSQQFKLREGEQVYFRFSGNIHASDDGEAFGKSYKLTFHAQRKPRLDLQIKEVDEFGNYSSPHYKGTALFYKVGKEAIAKSWEQPLLSEDHQQEDLVCKLALTLPKREKLIVRPQSTKIMSTDSSDALWDNLLYWLSHELSEDNASCLALCLPLHRSTLPFIKLKCPDNLTEQIYEFLCFWKRNLPRSADKLQLLSRYLYKSGRSDLVEDLRFKWESKVFWRKTHCHPDFFSRPVGDGESM</sequence>
<feature type="compositionally biased region" description="Polar residues" evidence="1">
    <location>
        <begin position="214"/>
        <end position="234"/>
    </location>
</feature>
<keyword evidence="4" id="KW-1185">Reference proteome</keyword>
<evidence type="ECO:0000256" key="1">
    <source>
        <dbReference type="SAM" id="MobiDB-lite"/>
    </source>
</evidence>
<organism evidence="3 4">
    <name type="scientific">Podarcis lilfordi</name>
    <name type="common">Lilford's wall lizard</name>
    <dbReference type="NCBI Taxonomy" id="74358"/>
    <lineage>
        <taxon>Eukaryota</taxon>
        <taxon>Metazoa</taxon>
        <taxon>Chordata</taxon>
        <taxon>Craniata</taxon>
        <taxon>Vertebrata</taxon>
        <taxon>Euteleostomi</taxon>
        <taxon>Lepidosauria</taxon>
        <taxon>Squamata</taxon>
        <taxon>Bifurcata</taxon>
        <taxon>Unidentata</taxon>
        <taxon>Episquamata</taxon>
        <taxon>Laterata</taxon>
        <taxon>Lacertibaenia</taxon>
        <taxon>Lacertidae</taxon>
        <taxon>Podarcis</taxon>
    </lineage>
</organism>
<dbReference type="AlphaFoldDB" id="A0AA35KSY5"/>
<dbReference type="PANTHER" id="PTHR28336:SF4">
    <property type="entry name" value="DEATH DOMAIN-CONTAINING PROTEIN 1"/>
    <property type="match status" value="1"/>
</dbReference>
<feature type="compositionally biased region" description="Polar residues" evidence="1">
    <location>
        <begin position="182"/>
        <end position="191"/>
    </location>
</feature>
<evidence type="ECO:0000313" key="3">
    <source>
        <dbReference type="EMBL" id="CAI5783755.1"/>
    </source>
</evidence>
<dbReference type="GO" id="GO:0007165">
    <property type="term" value="P:signal transduction"/>
    <property type="evidence" value="ECO:0007669"/>
    <property type="project" value="InterPro"/>
</dbReference>
<dbReference type="SUPFAM" id="SSF47986">
    <property type="entry name" value="DEATH domain"/>
    <property type="match status" value="1"/>
</dbReference>
<feature type="region of interest" description="Disordered" evidence="1">
    <location>
        <begin position="159"/>
        <end position="193"/>
    </location>
</feature>
<feature type="region of interest" description="Disordered" evidence="1">
    <location>
        <begin position="321"/>
        <end position="342"/>
    </location>
</feature>
<dbReference type="EMBL" id="OX395134">
    <property type="protein sequence ID" value="CAI5783755.1"/>
    <property type="molecule type" value="Genomic_DNA"/>
</dbReference>
<dbReference type="PROSITE" id="PS50017">
    <property type="entry name" value="DEATH_DOMAIN"/>
    <property type="match status" value="1"/>
</dbReference>
<protein>
    <submittedName>
        <fullName evidence="3">Domain-containing 1</fullName>
    </submittedName>
</protein>
<accession>A0AA35KSY5</accession>
<dbReference type="Proteomes" id="UP001178461">
    <property type="component" value="Chromosome 9"/>
</dbReference>